<proteinExistence type="predicted"/>
<reference evidence="1" key="1">
    <citation type="submission" date="2021-05" db="EMBL/GenBank/DDBJ databases">
        <authorList>
            <person name="Alioto T."/>
            <person name="Alioto T."/>
            <person name="Gomez Garrido J."/>
        </authorList>
    </citation>
    <scope>NUCLEOTIDE SEQUENCE</scope>
</reference>
<sequence length="111" mass="12811">MLTVKCSVDWLVVILYLSNSCITNRVVSLLKYCEPKFLESLSNRNTERVSRITSSSSLQICFVCCIIKLWVEITFCFHFNVIIKRKDLGVVGLLGVFFVRRILHSKSFSRT</sequence>
<dbReference type="AlphaFoldDB" id="A0A8D8ZMZ2"/>
<accession>A0A8D8ZMZ2</accession>
<dbReference type="EMBL" id="HBUF01526169">
    <property type="protein sequence ID" value="CAG6750287.1"/>
    <property type="molecule type" value="Transcribed_RNA"/>
</dbReference>
<name>A0A8D8ZMZ2_9HEMI</name>
<evidence type="ECO:0000313" key="1">
    <source>
        <dbReference type="EMBL" id="CAG6750287.1"/>
    </source>
</evidence>
<protein>
    <submittedName>
        <fullName evidence="1">Uncharacterized protein</fullName>
    </submittedName>
</protein>
<organism evidence="1">
    <name type="scientific">Cacopsylla melanoneura</name>
    <dbReference type="NCBI Taxonomy" id="428564"/>
    <lineage>
        <taxon>Eukaryota</taxon>
        <taxon>Metazoa</taxon>
        <taxon>Ecdysozoa</taxon>
        <taxon>Arthropoda</taxon>
        <taxon>Hexapoda</taxon>
        <taxon>Insecta</taxon>
        <taxon>Pterygota</taxon>
        <taxon>Neoptera</taxon>
        <taxon>Paraneoptera</taxon>
        <taxon>Hemiptera</taxon>
        <taxon>Sternorrhyncha</taxon>
        <taxon>Psylloidea</taxon>
        <taxon>Psyllidae</taxon>
        <taxon>Psyllinae</taxon>
        <taxon>Cacopsylla</taxon>
    </lineage>
</organism>